<dbReference type="InterPro" id="IPR050870">
    <property type="entry name" value="FAST_kinase"/>
</dbReference>
<evidence type="ECO:0000313" key="2">
    <source>
        <dbReference type="Proteomes" id="UP001189429"/>
    </source>
</evidence>
<protein>
    <recommendedName>
        <fullName evidence="3">FAST kinase leucine-rich domain-containing protein</fullName>
    </recommendedName>
</protein>
<reference evidence="1" key="1">
    <citation type="submission" date="2023-10" db="EMBL/GenBank/DDBJ databases">
        <authorList>
            <person name="Chen Y."/>
            <person name="Shah S."/>
            <person name="Dougan E. K."/>
            <person name="Thang M."/>
            <person name="Chan C."/>
        </authorList>
    </citation>
    <scope>NUCLEOTIDE SEQUENCE [LARGE SCALE GENOMIC DNA]</scope>
</reference>
<gene>
    <name evidence="1" type="ORF">PCOR1329_LOCUS12855</name>
</gene>
<dbReference type="PANTHER" id="PTHR21228:SF40">
    <property type="entry name" value="LD45607P"/>
    <property type="match status" value="1"/>
</dbReference>
<proteinExistence type="predicted"/>
<organism evidence="1 2">
    <name type="scientific">Prorocentrum cordatum</name>
    <dbReference type="NCBI Taxonomy" id="2364126"/>
    <lineage>
        <taxon>Eukaryota</taxon>
        <taxon>Sar</taxon>
        <taxon>Alveolata</taxon>
        <taxon>Dinophyceae</taxon>
        <taxon>Prorocentrales</taxon>
        <taxon>Prorocentraceae</taxon>
        <taxon>Prorocentrum</taxon>
    </lineage>
</organism>
<name>A0ABN9QSW7_9DINO</name>
<dbReference type="Proteomes" id="UP001189429">
    <property type="component" value="Unassembled WGS sequence"/>
</dbReference>
<feature type="non-terminal residue" evidence="1">
    <location>
        <position position="1"/>
    </location>
</feature>
<dbReference type="PANTHER" id="PTHR21228">
    <property type="entry name" value="FAST LEU-RICH DOMAIN-CONTAINING"/>
    <property type="match status" value="1"/>
</dbReference>
<keyword evidence="2" id="KW-1185">Reference proteome</keyword>
<dbReference type="EMBL" id="CAUYUJ010003780">
    <property type="protein sequence ID" value="CAK0806742.1"/>
    <property type="molecule type" value="Genomic_DNA"/>
</dbReference>
<accession>A0ABN9QSW7</accession>
<evidence type="ECO:0008006" key="3">
    <source>
        <dbReference type="Google" id="ProtNLM"/>
    </source>
</evidence>
<comment type="caution">
    <text evidence="1">The sequence shown here is derived from an EMBL/GenBank/DDBJ whole genome shotgun (WGS) entry which is preliminary data.</text>
</comment>
<evidence type="ECO:0000313" key="1">
    <source>
        <dbReference type="EMBL" id="CAK0806742.1"/>
    </source>
</evidence>
<sequence>ELARAASGLATCQVVPPDHAAFGALASVAQAGAREFGGDAAQLLLNAFAKLRRCGHEALFGALALELERRADELCPRDAAVLASAYASAAVASPGLSAALSARLAACAGELSPLDLANSVSVFARAHTEGAQALLSALAVEAANRLGDFEPRQLAGIGWAYARLHHAAAPRLLSGVAAHLARARGLERLGSQGLVNLLSAYARVQVHPRELLEGVEAHLMERSDVVRGMAQVDLLYTASSLARLGAGSPALFALVADAALASPVQPTAKQGIYLLQACSQAHCAHVGLFDGLSVSLRAALGGGVADGGLSASDWVVALGAYASTGLLGHSASTRALCREALAACCALPTPLRGTRCQIRAKASPPWTSPCCCGRCPGDGFQVPVMRPRFWSLSSSSGERSSRCRTSSRPGTLWSRCRHLRIQPPLEWCHRTCTASCYSWSRRSWSLGAWSGCLQQSSALLQASWRALGMQSLQPGGLSPSSWPGCSRTAQPRVLAATCGRPPTVSSSC</sequence>